<reference evidence="2 3" key="1">
    <citation type="journal article" date="2019" name="Environ. Microbiol.">
        <title>Species interactions and distinct microbial communities in high Arctic permafrost affected cryosols are associated with the CH4 and CO2 gas fluxes.</title>
        <authorList>
            <person name="Altshuler I."/>
            <person name="Hamel J."/>
            <person name="Turney S."/>
            <person name="Magnuson E."/>
            <person name="Levesque R."/>
            <person name="Greer C."/>
            <person name="Whyte L.G."/>
        </authorList>
    </citation>
    <scope>NUCLEOTIDE SEQUENCE [LARGE SCALE GENOMIC DNA]</scope>
    <source>
        <strain evidence="2 3">S9.2P</strain>
    </source>
</reference>
<feature type="transmembrane region" description="Helical" evidence="1">
    <location>
        <begin position="236"/>
        <end position="257"/>
    </location>
</feature>
<protein>
    <submittedName>
        <fullName evidence="2">DUF4271 domain-containing protein</fullName>
    </submittedName>
</protein>
<evidence type="ECO:0000313" key="2">
    <source>
        <dbReference type="EMBL" id="TPG64452.1"/>
    </source>
</evidence>
<sequence length="405" mass="44020">MQSFVGGAMGPGPGRRGTWWRPLLLVLLLGALPGRAAEYRPLPPAAPTGLTADWLLHDVARNRLILYLPGYHTPAHAYYQYVRLRRGQPFPVAFAAQRGLSLFVDNQLVFTAERTGPYAFDLARRLPVGLAPGTHLLGVWQPGGTPALASFASGTAADEPDEPDATPDTAAEIAHARAPGPLGQNVLLSFLLVLGLLYGGVRATYQPSLARVFRFDELFGNTSEQGTFLARPAFSLLNVVLVLLFGLSFALLLTALHTGFENLPLVRQFVSVPERAIVARVLLYTVLIAGFVLGKYLYISLLAYTFDLRELVAVQYREFLRTTLLAGLFLPFVLLLYLGLNGSYPATVAGTAAAVIALVLVGTVLRVLHTVHQRASLLNLHLFAYLCATEILPLLILLRVLVFTT</sequence>
<gene>
    <name evidence="2" type="ORF">EAH73_14850</name>
</gene>
<evidence type="ECO:0000256" key="1">
    <source>
        <dbReference type="SAM" id="Phobius"/>
    </source>
</evidence>
<dbReference type="AlphaFoldDB" id="A0A502GSH9"/>
<dbReference type="Proteomes" id="UP000317646">
    <property type="component" value="Unassembled WGS sequence"/>
</dbReference>
<feature type="transmembrane region" description="Helical" evidence="1">
    <location>
        <begin position="319"/>
        <end position="340"/>
    </location>
</feature>
<proteinExistence type="predicted"/>
<keyword evidence="1" id="KW-0472">Membrane</keyword>
<keyword evidence="1" id="KW-0812">Transmembrane</keyword>
<feature type="transmembrane region" description="Helical" evidence="1">
    <location>
        <begin position="346"/>
        <end position="368"/>
    </location>
</feature>
<feature type="transmembrane region" description="Helical" evidence="1">
    <location>
        <begin position="186"/>
        <end position="205"/>
    </location>
</feature>
<keyword evidence="1" id="KW-1133">Transmembrane helix</keyword>
<name>A0A502GSH9_9BACT</name>
<dbReference type="InterPro" id="IPR025367">
    <property type="entry name" value="DUF4271"/>
</dbReference>
<feature type="transmembrane region" description="Helical" evidence="1">
    <location>
        <begin position="380"/>
        <end position="402"/>
    </location>
</feature>
<comment type="caution">
    <text evidence="2">The sequence shown here is derived from an EMBL/GenBank/DDBJ whole genome shotgun (WGS) entry which is preliminary data.</text>
</comment>
<organism evidence="2 3">
    <name type="scientific">Hymenobacter nivis</name>
    <dbReference type="NCBI Taxonomy" id="1850093"/>
    <lineage>
        <taxon>Bacteria</taxon>
        <taxon>Pseudomonadati</taxon>
        <taxon>Bacteroidota</taxon>
        <taxon>Cytophagia</taxon>
        <taxon>Cytophagales</taxon>
        <taxon>Hymenobacteraceae</taxon>
        <taxon>Hymenobacter</taxon>
    </lineage>
</organism>
<dbReference type="Pfam" id="PF14093">
    <property type="entry name" value="DUF4271"/>
    <property type="match status" value="1"/>
</dbReference>
<dbReference type="EMBL" id="RCYZ01000006">
    <property type="protein sequence ID" value="TPG64452.1"/>
    <property type="molecule type" value="Genomic_DNA"/>
</dbReference>
<evidence type="ECO:0000313" key="3">
    <source>
        <dbReference type="Proteomes" id="UP000317646"/>
    </source>
</evidence>
<keyword evidence="3" id="KW-1185">Reference proteome</keyword>
<accession>A0A502GSH9</accession>
<feature type="transmembrane region" description="Helical" evidence="1">
    <location>
        <begin position="277"/>
        <end position="298"/>
    </location>
</feature>